<keyword evidence="1" id="KW-0472">Membrane</keyword>
<dbReference type="RefSeq" id="XP_068362511.1">
    <property type="nucleotide sequence ID" value="XM_068502125.1"/>
</dbReference>
<dbReference type="Proteomes" id="UP000179807">
    <property type="component" value="Unassembled WGS sequence"/>
</dbReference>
<evidence type="ECO:0000313" key="3">
    <source>
        <dbReference type="Proteomes" id="UP000179807"/>
    </source>
</evidence>
<reference evidence="2" key="1">
    <citation type="submission" date="2016-10" db="EMBL/GenBank/DDBJ databases">
        <authorList>
            <person name="Benchimol M."/>
            <person name="Almeida L.G."/>
            <person name="Vasconcelos A.T."/>
            <person name="Perreira-Neves A."/>
            <person name="Rosa I.A."/>
            <person name="Tasca T."/>
            <person name="Bogo M.R."/>
            <person name="de Souza W."/>
        </authorList>
    </citation>
    <scope>NUCLEOTIDE SEQUENCE [LARGE SCALE GENOMIC DNA]</scope>
    <source>
        <strain evidence="2">K</strain>
    </source>
</reference>
<keyword evidence="1" id="KW-0812">Transmembrane</keyword>
<protein>
    <submittedName>
        <fullName evidence="2">Uncharacterized protein</fullName>
    </submittedName>
</protein>
<evidence type="ECO:0000313" key="2">
    <source>
        <dbReference type="EMBL" id="OHT09375.1"/>
    </source>
</evidence>
<gene>
    <name evidence="2" type="ORF">TRFO_21679</name>
</gene>
<dbReference type="EMBL" id="MLAK01000640">
    <property type="protein sequence ID" value="OHT09375.1"/>
    <property type="molecule type" value="Genomic_DNA"/>
</dbReference>
<keyword evidence="3" id="KW-1185">Reference proteome</keyword>
<keyword evidence="1" id="KW-1133">Transmembrane helix</keyword>
<dbReference type="VEuPathDB" id="TrichDB:TRFO_21679"/>
<organism evidence="2 3">
    <name type="scientific">Tritrichomonas foetus</name>
    <dbReference type="NCBI Taxonomy" id="1144522"/>
    <lineage>
        <taxon>Eukaryota</taxon>
        <taxon>Metamonada</taxon>
        <taxon>Parabasalia</taxon>
        <taxon>Tritrichomonadida</taxon>
        <taxon>Tritrichomonadidae</taxon>
        <taxon>Tritrichomonas</taxon>
    </lineage>
</organism>
<evidence type="ECO:0000256" key="1">
    <source>
        <dbReference type="SAM" id="Phobius"/>
    </source>
</evidence>
<sequence>MMVFFHQFPLIDIYQYIVLTMCILFATYQIYTAKMAENSKIPLPEYKPNYFEKHDFDPKKKSANPLNESFPLPLVNRSAPQSDSKWAEQFLRLPTWSHGYQKCDSADTEVSCYELVRAAKAVERWEKSIKSNSTTGQVWVHVTNEEFPDTLSMLYHGLQIAVLTNRELITEKNKFAPIVLPDSVKDAKKDEGGQTLKTDYTFACSDVSSRFPNVKFSGSSWPQVLYTHNTIAQPLREEFGFHAAYFLGNYLFGTLEKPGTECFLQENLQTIEGWRFMQDPDMLRPKDYLQYIDDCGLKKGETVMITNDNDSNFHDGDYRMVKRMNSKSTQSLVCALRTLISSKRIVQTFGSRLGFWATALQGKAGGFMNTIDNICVNLTNSQQGSIYHTYCPADKTWLYRTNTWFYICGPTVDHAKKYLDYLLW</sequence>
<dbReference type="GeneID" id="94836829"/>
<proteinExistence type="predicted"/>
<name>A0A1J4KD69_9EUKA</name>
<dbReference type="AlphaFoldDB" id="A0A1J4KD69"/>
<dbReference type="OrthoDB" id="10263180at2759"/>
<accession>A0A1J4KD69</accession>
<comment type="caution">
    <text evidence="2">The sequence shown here is derived from an EMBL/GenBank/DDBJ whole genome shotgun (WGS) entry which is preliminary data.</text>
</comment>
<feature type="transmembrane region" description="Helical" evidence="1">
    <location>
        <begin position="13"/>
        <end position="31"/>
    </location>
</feature>